<name>A0A317SGG0_9PEZI</name>
<dbReference type="AlphaFoldDB" id="A0A317SGG0"/>
<feature type="region of interest" description="Disordered" evidence="1">
    <location>
        <begin position="1"/>
        <end position="47"/>
    </location>
</feature>
<keyword evidence="3" id="KW-1185">Reference proteome</keyword>
<feature type="compositionally biased region" description="Basic and acidic residues" evidence="1">
    <location>
        <begin position="474"/>
        <end position="485"/>
    </location>
</feature>
<dbReference type="OrthoDB" id="5335210at2759"/>
<feature type="region of interest" description="Disordered" evidence="1">
    <location>
        <begin position="218"/>
        <end position="294"/>
    </location>
</feature>
<dbReference type="Proteomes" id="UP000246991">
    <property type="component" value="Unassembled WGS sequence"/>
</dbReference>
<dbReference type="EMBL" id="PYWC01000077">
    <property type="protein sequence ID" value="PWW73619.1"/>
    <property type="molecule type" value="Genomic_DNA"/>
</dbReference>
<evidence type="ECO:0000256" key="1">
    <source>
        <dbReference type="SAM" id="MobiDB-lite"/>
    </source>
</evidence>
<sequence length="506" mass="54551">MHRLRTFRKAKEEDESIPPVPTPSSSHKGFKWGKNSSPPPKQPELDLQHVLPPTDDFRTSLLMPNLAQRFSILQMEQAAAAAAAAAAAGGKVSGESFVVSGVVEGKDGFAYAPPVFTPLGDIAETSSIIGSTIGATAQQNRLTTKSEESSNSEQDGSIMNRSRGGEGNVLFGGRQKIYRVPTGVYRVGSSEDLPGRSASPMGGRVVYDHDVTDLAFSKLRKGSQEQEASIDGSGDYNRNRYTSSSTNSTPTTTTRSSTAATSLASNTNSVSIPTSASTSSLPNLGSGPMASSKPRRPLYEQALDQQLQDHQNSAVGRLERLASIRKLGTTSPPMTNYAGGNNFQSGQLHTSSTSPTSIHNKNQWPRKRPDSPLSPPEEVVHEEEERTEEFGVRKQDPVVLSRNLGTFNFGLEPVSRTPVSPPVSASVLEFPTQRPFRPGNQPGEQTRRESPEKAVSPPPEEERISLGGQRGRRLSRDEGRAETHARLSMRSSSSSSDYFACVSEVL</sequence>
<comment type="caution">
    <text evidence="2">The sequence shown here is derived from an EMBL/GenBank/DDBJ whole genome shotgun (WGS) entry which is preliminary data.</text>
</comment>
<evidence type="ECO:0000313" key="2">
    <source>
        <dbReference type="EMBL" id="PWW73619.1"/>
    </source>
</evidence>
<feature type="compositionally biased region" description="Polar residues" evidence="1">
    <location>
        <begin position="329"/>
        <end position="363"/>
    </location>
</feature>
<proteinExistence type="predicted"/>
<gene>
    <name evidence="2" type="ORF">C7212DRAFT_353814</name>
</gene>
<feature type="region of interest" description="Disordered" evidence="1">
    <location>
        <begin position="139"/>
        <end position="170"/>
    </location>
</feature>
<feature type="compositionally biased region" description="Low complexity" evidence="1">
    <location>
        <begin position="415"/>
        <end position="427"/>
    </location>
</feature>
<feature type="compositionally biased region" description="Polar residues" evidence="1">
    <location>
        <begin position="139"/>
        <end position="160"/>
    </location>
</feature>
<evidence type="ECO:0000313" key="3">
    <source>
        <dbReference type="Proteomes" id="UP000246991"/>
    </source>
</evidence>
<organism evidence="2 3">
    <name type="scientific">Tuber magnatum</name>
    <name type="common">white Piedmont truffle</name>
    <dbReference type="NCBI Taxonomy" id="42249"/>
    <lineage>
        <taxon>Eukaryota</taxon>
        <taxon>Fungi</taxon>
        <taxon>Dikarya</taxon>
        <taxon>Ascomycota</taxon>
        <taxon>Pezizomycotina</taxon>
        <taxon>Pezizomycetes</taxon>
        <taxon>Pezizales</taxon>
        <taxon>Tuberaceae</taxon>
        <taxon>Tuber</taxon>
    </lineage>
</organism>
<feature type="region of interest" description="Disordered" evidence="1">
    <location>
        <begin position="415"/>
        <end position="506"/>
    </location>
</feature>
<feature type="compositionally biased region" description="Low complexity" evidence="1">
    <location>
        <begin position="242"/>
        <end position="280"/>
    </location>
</feature>
<protein>
    <submittedName>
        <fullName evidence="2">Uncharacterized protein</fullName>
    </submittedName>
</protein>
<dbReference type="STRING" id="42249.A0A317SGG0"/>
<feature type="region of interest" description="Disordered" evidence="1">
    <location>
        <begin position="329"/>
        <end position="393"/>
    </location>
</feature>
<reference evidence="2 3" key="1">
    <citation type="submission" date="2018-03" db="EMBL/GenBank/DDBJ databases">
        <title>Genomes of Pezizomycetes fungi and the evolution of truffles.</title>
        <authorList>
            <person name="Murat C."/>
            <person name="Payen T."/>
            <person name="Noel B."/>
            <person name="Kuo A."/>
            <person name="Martin F.M."/>
        </authorList>
    </citation>
    <scope>NUCLEOTIDE SEQUENCE [LARGE SCALE GENOMIC DNA]</scope>
    <source>
        <strain evidence="2">091103-1</strain>
    </source>
</reference>
<accession>A0A317SGG0</accession>